<organism evidence="1">
    <name type="scientific">Salix viminalis</name>
    <name type="common">Common osier</name>
    <name type="synonym">Basket willow</name>
    <dbReference type="NCBI Taxonomy" id="40686"/>
    <lineage>
        <taxon>Eukaryota</taxon>
        <taxon>Viridiplantae</taxon>
        <taxon>Streptophyta</taxon>
        <taxon>Embryophyta</taxon>
        <taxon>Tracheophyta</taxon>
        <taxon>Spermatophyta</taxon>
        <taxon>Magnoliopsida</taxon>
        <taxon>eudicotyledons</taxon>
        <taxon>Gunneridae</taxon>
        <taxon>Pentapetalae</taxon>
        <taxon>rosids</taxon>
        <taxon>fabids</taxon>
        <taxon>Malpighiales</taxon>
        <taxon>Salicaceae</taxon>
        <taxon>Saliceae</taxon>
        <taxon>Salix</taxon>
    </lineage>
</organism>
<name>A0A6N2MDP3_SALVM</name>
<reference evidence="1" key="1">
    <citation type="submission" date="2019-03" db="EMBL/GenBank/DDBJ databases">
        <authorList>
            <person name="Mank J."/>
            <person name="Almeida P."/>
        </authorList>
    </citation>
    <scope>NUCLEOTIDE SEQUENCE</scope>
    <source>
        <strain evidence="1">78183</strain>
    </source>
</reference>
<dbReference type="AlphaFoldDB" id="A0A6N2MDP3"/>
<accession>A0A6N2MDP3</accession>
<sequence>MDYGGRYSFSCGQGVKEVITAFTRSQGYSFGHSKNGFENGSTGDRAKCCAPSASASAIALSAFAAAAAASKSFPPSLLPQPQPWSEKMTMISTRLHEVFRRWPFDFPSSQRNLQFTGEHFQTIKQLRFIGRAIIMTTLLKVHVRGGLFEKSRDLLIELDTLGFAKKELINVFIDGCLAKNGRIGEKENVMRIMRKMDEITMHRKGHQPMEDNAELISKAAIKEFASSFVKLVNPMPTHYIENGSKLELPDLDQLPILIPQELMVRIHDPDK</sequence>
<evidence type="ECO:0000313" key="1">
    <source>
        <dbReference type="EMBL" id="VFU52065.1"/>
    </source>
</evidence>
<proteinExistence type="predicted"/>
<dbReference type="EMBL" id="CAADRP010001781">
    <property type="protein sequence ID" value="VFU52065.1"/>
    <property type="molecule type" value="Genomic_DNA"/>
</dbReference>
<protein>
    <submittedName>
        <fullName evidence="1">Uncharacterized protein</fullName>
    </submittedName>
</protein>
<gene>
    <name evidence="1" type="ORF">SVIM_LOCUS354667</name>
</gene>